<dbReference type="EMBL" id="VRMN01000008">
    <property type="protein sequence ID" value="KAA8492924.1"/>
    <property type="molecule type" value="Genomic_DNA"/>
</dbReference>
<organism evidence="2 3">
    <name type="scientific">Porphyridium purpureum</name>
    <name type="common">Red alga</name>
    <name type="synonym">Porphyridium cruentum</name>
    <dbReference type="NCBI Taxonomy" id="35688"/>
    <lineage>
        <taxon>Eukaryota</taxon>
        <taxon>Rhodophyta</taxon>
        <taxon>Bangiophyceae</taxon>
        <taxon>Porphyridiales</taxon>
        <taxon>Porphyridiaceae</taxon>
        <taxon>Porphyridium</taxon>
    </lineage>
</organism>
<dbReference type="Pfam" id="PF04190">
    <property type="entry name" value="GET4"/>
    <property type="match status" value="1"/>
</dbReference>
<keyword evidence="3" id="KW-1185">Reference proteome</keyword>
<evidence type="ECO:0000313" key="2">
    <source>
        <dbReference type="EMBL" id="KAA8492924.1"/>
    </source>
</evidence>
<dbReference type="InterPro" id="IPR007317">
    <property type="entry name" value="GET4"/>
</dbReference>
<dbReference type="PANTHER" id="PTHR12875:SF0">
    <property type="entry name" value="GOLGI TO ER TRAFFIC PROTEIN 4 HOMOLOG"/>
    <property type="match status" value="1"/>
</dbReference>
<accession>A0A5J4YQF2</accession>
<sequence>MTPWLHKHFIRSTTAAVERQTRVVRVAMAGVGAQWKRFLRSMEQGEYYDAEQALQSAYRRELAGAQHGKGGTSKAHALEMLDEGCSMLIAHSQLGSVAVLMPLVVKHDAGDGQEHGGSLESAMRMLRSMYAVWEAQANASLQLAADAPREESEAMSQLSEMSKALQKTLELVLAATIDQHRPEYHRELCEQMATVKWRLHRFGDSQAYFLKSASSADLARMVWDWCMACKVRSERPLIVARCFLLILTHSSVFGNDMDRTVARARSFSECIQSMVAGPDNGTTDHGSVMARQEPLLHFIEFVGEAAMRERAELFQLARSVYQPSLCRDPALDKLLDKIAVHVFHIQPAAPAPPPNMLGSLMGDMMRGMFAGPQR</sequence>
<comment type="similarity">
    <text evidence="1">Belongs to the GET4 family.</text>
</comment>
<dbReference type="InterPro" id="IPR011990">
    <property type="entry name" value="TPR-like_helical_dom_sf"/>
</dbReference>
<dbReference type="GO" id="GO:0045048">
    <property type="term" value="P:protein insertion into ER membrane"/>
    <property type="evidence" value="ECO:0007669"/>
    <property type="project" value="InterPro"/>
</dbReference>
<proteinExistence type="inferred from homology"/>
<dbReference type="GO" id="GO:0071818">
    <property type="term" value="C:BAT3 complex"/>
    <property type="evidence" value="ECO:0007669"/>
    <property type="project" value="TreeGrafter"/>
</dbReference>
<gene>
    <name evidence="2" type="ORF">FVE85_9196</name>
</gene>
<dbReference type="PANTHER" id="PTHR12875">
    <property type="entry name" value="GOLGI TO ER TRAFFIC PROTEIN 4 HOMOLOG"/>
    <property type="match status" value="1"/>
</dbReference>
<evidence type="ECO:0000256" key="1">
    <source>
        <dbReference type="ARBA" id="ARBA00005351"/>
    </source>
</evidence>
<name>A0A5J4YQF2_PORPP</name>
<reference evidence="3" key="1">
    <citation type="journal article" date="2019" name="Nat. Commun.">
        <title>Expansion of phycobilisome linker gene families in mesophilic red algae.</title>
        <authorList>
            <person name="Lee J."/>
            <person name="Kim D."/>
            <person name="Bhattacharya D."/>
            <person name="Yoon H.S."/>
        </authorList>
    </citation>
    <scope>NUCLEOTIDE SEQUENCE [LARGE SCALE GENOMIC DNA]</scope>
    <source>
        <strain evidence="3">CCMP 1328</strain>
    </source>
</reference>
<dbReference type="OrthoDB" id="10252405at2759"/>
<evidence type="ECO:0000313" key="3">
    <source>
        <dbReference type="Proteomes" id="UP000324585"/>
    </source>
</evidence>
<comment type="caution">
    <text evidence="2">The sequence shown here is derived from an EMBL/GenBank/DDBJ whole genome shotgun (WGS) entry which is preliminary data.</text>
</comment>
<protein>
    <submittedName>
        <fullName evidence="2">Golgi to ER traffic protein 4-like</fullName>
    </submittedName>
</protein>
<dbReference type="AlphaFoldDB" id="A0A5J4YQF2"/>
<dbReference type="Gene3D" id="1.25.40.10">
    <property type="entry name" value="Tetratricopeptide repeat domain"/>
    <property type="match status" value="1"/>
</dbReference>
<dbReference type="Proteomes" id="UP000324585">
    <property type="component" value="Unassembled WGS sequence"/>
</dbReference>